<dbReference type="OrthoDB" id="5429634at2759"/>
<feature type="transmembrane region" description="Helical" evidence="1">
    <location>
        <begin position="362"/>
        <end position="383"/>
    </location>
</feature>
<proteinExistence type="predicted"/>
<keyword evidence="1" id="KW-0812">Transmembrane</keyword>
<feature type="transmembrane region" description="Helical" evidence="1">
    <location>
        <begin position="421"/>
        <end position="444"/>
    </location>
</feature>
<sequence>MAGPDDASHLLNHSQQDLLYDDDGISLQQLEQGIVYTGTCSNANQTATGLHVMINIFVITITATSSYCGQVLSAPSRKEIDYAHSRRVLSIGSSSLTNIWYNSFVYVAMGANDYGVAAVPSNFATQNANTDLTMTYNVHLTSPAILACQGRLYEMRSPLGSSKNWIYLVAVGPSAIGNITAWTCVLQENGEITTDTGGYVKGIACVPKIDRGLYIDEDGNLTWWDGYTVNEQRVDYCLSYKISPPCHLGCSLPIGLVVLVCIGVKFLCMTFADLDRRREIFLTVGDAIASFLDRVDPLTATNCLMERGNKGRKKAVTTAFVNEYPWSSIFFKGRPMSQSAPPQPKKLSQVKRRWFTALPPPLFWITVFESLFILAVITFLCLVSDRLVGSYLTNVNQDGLSGWDKTLGSIYHTQLQPIRGVGFIGTILIMNCPQILISLICTIFNNALTRMLLAAKYSTYGLQRKPLRVSPTGD</sequence>
<name>A0A1L9RSF5_ASPWE</name>
<reference evidence="4" key="1">
    <citation type="journal article" date="2017" name="Genome Biol.">
        <title>Comparative genomics reveals high biological diversity and specific adaptations in the industrially and medically important fungal genus Aspergillus.</title>
        <authorList>
            <person name="de Vries R.P."/>
            <person name="Riley R."/>
            <person name="Wiebenga A."/>
            <person name="Aguilar-Osorio G."/>
            <person name="Amillis S."/>
            <person name="Uchima C.A."/>
            <person name="Anderluh G."/>
            <person name="Asadollahi M."/>
            <person name="Askin M."/>
            <person name="Barry K."/>
            <person name="Battaglia E."/>
            <person name="Bayram O."/>
            <person name="Benocci T."/>
            <person name="Braus-Stromeyer S.A."/>
            <person name="Caldana C."/>
            <person name="Canovas D."/>
            <person name="Cerqueira G.C."/>
            <person name="Chen F."/>
            <person name="Chen W."/>
            <person name="Choi C."/>
            <person name="Clum A."/>
            <person name="Dos Santos R.A."/>
            <person name="Damasio A.R."/>
            <person name="Diallinas G."/>
            <person name="Emri T."/>
            <person name="Fekete E."/>
            <person name="Flipphi M."/>
            <person name="Freyberg S."/>
            <person name="Gallo A."/>
            <person name="Gournas C."/>
            <person name="Habgood R."/>
            <person name="Hainaut M."/>
            <person name="Harispe M.L."/>
            <person name="Henrissat B."/>
            <person name="Hilden K.S."/>
            <person name="Hope R."/>
            <person name="Hossain A."/>
            <person name="Karabika E."/>
            <person name="Karaffa L."/>
            <person name="Karanyi Z."/>
            <person name="Krasevec N."/>
            <person name="Kuo A."/>
            <person name="Kusch H."/>
            <person name="LaButti K."/>
            <person name="Lagendijk E.L."/>
            <person name="Lapidus A."/>
            <person name="Levasseur A."/>
            <person name="Lindquist E."/>
            <person name="Lipzen A."/>
            <person name="Logrieco A.F."/>
            <person name="MacCabe A."/>
            <person name="Maekelae M.R."/>
            <person name="Malavazi I."/>
            <person name="Melin P."/>
            <person name="Meyer V."/>
            <person name="Mielnichuk N."/>
            <person name="Miskei M."/>
            <person name="Molnar A.P."/>
            <person name="Mule G."/>
            <person name="Ngan C.Y."/>
            <person name="Orejas M."/>
            <person name="Orosz E."/>
            <person name="Ouedraogo J.P."/>
            <person name="Overkamp K.M."/>
            <person name="Park H.-S."/>
            <person name="Perrone G."/>
            <person name="Piumi F."/>
            <person name="Punt P.J."/>
            <person name="Ram A.F."/>
            <person name="Ramon A."/>
            <person name="Rauscher S."/>
            <person name="Record E."/>
            <person name="Riano-Pachon D.M."/>
            <person name="Robert V."/>
            <person name="Roehrig J."/>
            <person name="Ruller R."/>
            <person name="Salamov A."/>
            <person name="Salih N.S."/>
            <person name="Samson R.A."/>
            <person name="Sandor E."/>
            <person name="Sanguinetti M."/>
            <person name="Schuetze T."/>
            <person name="Sepcic K."/>
            <person name="Shelest E."/>
            <person name="Sherlock G."/>
            <person name="Sophianopoulou V."/>
            <person name="Squina F.M."/>
            <person name="Sun H."/>
            <person name="Susca A."/>
            <person name="Todd R.B."/>
            <person name="Tsang A."/>
            <person name="Unkles S.E."/>
            <person name="van de Wiele N."/>
            <person name="van Rossen-Uffink D."/>
            <person name="Oliveira J.V."/>
            <person name="Vesth T.C."/>
            <person name="Visser J."/>
            <person name="Yu J.-H."/>
            <person name="Zhou M."/>
            <person name="Andersen M.R."/>
            <person name="Archer D.B."/>
            <person name="Baker S.E."/>
            <person name="Benoit I."/>
            <person name="Brakhage A.A."/>
            <person name="Braus G.H."/>
            <person name="Fischer R."/>
            <person name="Frisvad J.C."/>
            <person name="Goldman G.H."/>
            <person name="Houbraken J."/>
            <person name="Oakley B."/>
            <person name="Pocsi I."/>
            <person name="Scazzocchio C."/>
            <person name="Seiboth B."/>
            <person name="vanKuyk P.A."/>
            <person name="Wortman J."/>
            <person name="Dyer P.S."/>
            <person name="Grigoriev I.V."/>
        </authorList>
    </citation>
    <scope>NUCLEOTIDE SEQUENCE [LARGE SCALE GENOMIC DNA]</scope>
    <source>
        <strain evidence="4">DTO 134E9</strain>
    </source>
</reference>
<gene>
    <name evidence="3" type="ORF">ASPWEDRAFT_27168</name>
</gene>
<evidence type="ECO:0000313" key="3">
    <source>
        <dbReference type="EMBL" id="OJJ37824.1"/>
    </source>
</evidence>
<dbReference type="VEuPathDB" id="FungiDB:ASPWEDRAFT_27168"/>
<protein>
    <recommendedName>
        <fullName evidence="2">DUF6536 domain-containing protein</fullName>
    </recommendedName>
</protein>
<evidence type="ECO:0000259" key="2">
    <source>
        <dbReference type="Pfam" id="PF20163"/>
    </source>
</evidence>
<keyword evidence="1" id="KW-1133">Transmembrane helix</keyword>
<dbReference type="Pfam" id="PF20163">
    <property type="entry name" value="DUF6536"/>
    <property type="match status" value="1"/>
</dbReference>
<dbReference type="AlphaFoldDB" id="A0A1L9RSF5"/>
<evidence type="ECO:0000313" key="4">
    <source>
        <dbReference type="Proteomes" id="UP000184383"/>
    </source>
</evidence>
<dbReference type="Proteomes" id="UP000184383">
    <property type="component" value="Unassembled WGS sequence"/>
</dbReference>
<dbReference type="InterPro" id="IPR046623">
    <property type="entry name" value="DUF6536"/>
</dbReference>
<keyword evidence="1" id="KW-0472">Membrane</keyword>
<dbReference type="EMBL" id="KV878211">
    <property type="protein sequence ID" value="OJJ37824.1"/>
    <property type="molecule type" value="Genomic_DNA"/>
</dbReference>
<feature type="domain" description="DUF6536" evidence="2">
    <location>
        <begin position="31"/>
        <end position="100"/>
    </location>
</feature>
<organism evidence="3 4">
    <name type="scientific">Aspergillus wentii DTO 134E9</name>
    <dbReference type="NCBI Taxonomy" id="1073089"/>
    <lineage>
        <taxon>Eukaryota</taxon>
        <taxon>Fungi</taxon>
        <taxon>Dikarya</taxon>
        <taxon>Ascomycota</taxon>
        <taxon>Pezizomycotina</taxon>
        <taxon>Eurotiomycetes</taxon>
        <taxon>Eurotiomycetidae</taxon>
        <taxon>Eurotiales</taxon>
        <taxon>Aspergillaceae</taxon>
        <taxon>Aspergillus</taxon>
        <taxon>Aspergillus subgen. Cremei</taxon>
    </lineage>
</organism>
<accession>A0A1L9RSF5</accession>
<dbReference type="STRING" id="1073089.A0A1L9RSF5"/>
<dbReference type="RefSeq" id="XP_040691500.1">
    <property type="nucleotide sequence ID" value="XM_040832963.1"/>
</dbReference>
<dbReference type="PANTHER" id="PTHR35395">
    <property type="entry name" value="DUF6536 DOMAIN-CONTAINING PROTEIN"/>
    <property type="match status" value="1"/>
</dbReference>
<evidence type="ECO:0000256" key="1">
    <source>
        <dbReference type="SAM" id="Phobius"/>
    </source>
</evidence>
<dbReference type="GeneID" id="63748811"/>
<keyword evidence="4" id="KW-1185">Reference proteome</keyword>
<dbReference type="PANTHER" id="PTHR35395:SF1">
    <property type="entry name" value="DUF6536 DOMAIN-CONTAINING PROTEIN"/>
    <property type="match status" value="1"/>
</dbReference>